<organism evidence="1 2">
    <name type="scientific">Plectonema cf. radiosum LEGE 06105</name>
    <dbReference type="NCBI Taxonomy" id="945769"/>
    <lineage>
        <taxon>Bacteria</taxon>
        <taxon>Bacillati</taxon>
        <taxon>Cyanobacteriota</taxon>
        <taxon>Cyanophyceae</taxon>
        <taxon>Oscillatoriophycideae</taxon>
        <taxon>Oscillatoriales</taxon>
        <taxon>Microcoleaceae</taxon>
        <taxon>Plectonema</taxon>
    </lineage>
</organism>
<comment type="caution">
    <text evidence="1">The sequence shown here is derived from an EMBL/GenBank/DDBJ whole genome shotgun (WGS) entry which is preliminary data.</text>
</comment>
<dbReference type="AlphaFoldDB" id="A0A8J7K2E9"/>
<proteinExistence type="predicted"/>
<dbReference type="EMBL" id="JADEWL010000022">
    <property type="protein sequence ID" value="MBE9212967.1"/>
    <property type="molecule type" value="Genomic_DNA"/>
</dbReference>
<name>A0A8J7K2E9_9CYAN</name>
<evidence type="ECO:0000313" key="2">
    <source>
        <dbReference type="Proteomes" id="UP000620559"/>
    </source>
</evidence>
<evidence type="ECO:0000313" key="1">
    <source>
        <dbReference type="EMBL" id="MBE9212967.1"/>
    </source>
</evidence>
<sequence>MKHKELFERELGRKISERSWYRLNRKLKDLGIYKEEYPEILKTVAAMNSSGRITLNRYLLTVWDSIRRFENKHPKQQITCESFRKLLLDNMSYTPMNRLSKNGKYIGISTMWYRWFKDGGVNYKAERLYPIRAYIGVACAVLTWHENQRSKRQRTQDINQFNLLGETNNV</sequence>
<reference evidence="1" key="1">
    <citation type="submission" date="2020-10" db="EMBL/GenBank/DDBJ databases">
        <authorList>
            <person name="Castelo-Branco R."/>
            <person name="Eusebio N."/>
            <person name="Adriana R."/>
            <person name="Vieira A."/>
            <person name="Brugerolle De Fraissinette N."/>
            <person name="Rezende De Castro R."/>
            <person name="Schneider M.P."/>
            <person name="Vasconcelos V."/>
            <person name="Leao P.N."/>
        </authorList>
    </citation>
    <scope>NUCLEOTIDE SEQUENCE</scope>
    <source>
        <strain evidence="1">LEGE 06105</strain>
    </source>
</reference>
<dbReference type="Proteomes" id="UP000620559">
    <property type="component" value="Unassembled WGS sequence"/>
</dbReference>
<keyword evidence="2" id="KW-1185">Reference proteome</keyword>
<accession>A0A8J7K2E9</accession>
<protein>
    <submittedName>
        <fullName evidence="1">Uncharacterized protein</fullName>
    </submittedName>
</protein>
<dbReference type="RefSeq" id="WP_193919408.1">
    <property type="nucleotide sequence ID" value="NZ_JADEWL010000022.1"/>
</dbReference>
<gene>
    <name evidence="1" type="ORF">IQ247_09760</name>
</gene>